<evidence type="ECO:0000313" key="1">
    <source>
        <dbReference type="EMBL" id="ELW65764.1"/>
    </source>
</evidence>
<protein>
    <submittedName>
        <fullName evidence="2">Uncharacterized protein</fullName>
    </submittedName>
</protein>
<dbReference type="InParanoid" id="L9KS37"/>
<keyword evidence="3" id="KW-1185">Reference proteome</keyword>
<reference evidence="2" key="3">
    <citation type="journal article" date="2013" name="Nat. Commun.">
        <title>Genome of the Chinese tree shrew, a rising model animal genetically related to primates.</title>
        <authorList>
            <person name="Zhang G."/>
            <person name="Fan Y."/>
            <person name="Yao Y."/>
            <person name="Huang Z."/>
        </authorList>
    </citation>
    <scope>NUCLEOTIDE SEQUENCE</scope>
</reference>
<proteinExistence type="predicted"/>
<dbReference type="EMBL" id="KB320676">
    <property type="protein sequence ID" value="ELW65765.1"/>
    <property type="molecule type" value="Genomic_DNA"/>
</dbReference>
<evidence type="ECO:0000313" key="2">
    <source>
        <dbReference type="EMBL" id="ELW65765.1"/>
    </source>
</evidence>
<evidence type="ECO:0000313" key="3">
    <source>
        <dbReference type="Proteomes" id="UP000011518"/>
    </source>
</evidence>
<sequence>MKVVVKEVYVKVDLIRWSYELNRGRGNKQDAQEIVGKEHGSDQNEEKTVGLRQMCWLQLDLVLRELLTKLRKEYNEDINLALTQIVYHFL</sequence>
<name>L9KS37_TUPCH</name>
<gene>
    <name evidence="2" type="ORF">TREES_T100009753</name>
    <name evidence="1" type="ORF">TREES_T100009754</name>
</gene>
<reference evidence="3" key="1">
    <citation type="submission" date="2012-07" db="EMBL/GenBank/DDBJ databases">
        <title>Genome of the Chinese tree shrew, a rising model animal genetically related to primates.</title>
        <authorList>
            <person name="Zhang G."/>
            <person name="Fan Y."/>
            <person name="Yao Y."/>
            <person name="Huang Z."/>
        </authorList>
    </citation>
    <scope>NUCLEOTIDE SEQUENCE [LARGE SCALE GENOMIC DNA]</scope>
</reference>
<dbReference type="Proteomes" id="UP000011518">
    <property type="component" value="Unassembled WGS sequence"/>
</dbReference>
<dbReference type="AlphaFoldDB" id="L9KS37"/>
<dbReference type="EMBL" id="KB320676">
    <property type="protein sequence ID" value="ELW65764.1"/>
    <property type="molecule type" value="Genomic_DNA"/>
</dbReference>
<accession>L9KS37</accession>
<reference evidence="3" key="2">
    <citation type="journal article" date="2013" name="Nat. Commun.">
        <title>Genome of the Chinese tree shrew.</title>
        <authorList>
            <person name="Fan Y."/>
            <person name="Huang Z.Y."/>
            <person name="Cao C.C."/>
            <person name="Chen C.S."/>
            <person name="Chen Y.X."/>
            <person name="Fan D.D."/>
            <person name="He J."/>
            <person name="Hou H.L."/>
            <person name="Hu L."/>
            <person name="Hu X.T."/>
            <person name="Jiang X.T."/>
            <person name="Lai R."/>
            <person name="Lang Y.S."/>
            <person name="Liang B."/>
            <person name="Liao S.G."/>
            <person name="Mu D."/>
            <person name="Ma Y.Y."/>
            <person name="Niu Y.Y."/>
            <person name="Sun X.Q."/>
            <person name="Xia J.Q."/>
            <person name="Xiao J."/>
            <person name="Xiong Z.Q."/>
            <person name="Xu L."/>
            <person name="Yang L."/>
            <person name="Zhang Y."/>
            <person name="Zhao W."/>
            <person name="Zhao X.D."/>
            <person name="Zheng Y.T."/>
            <person name="Zhou J.M."/>
            <person name="Zhu Y.B."/>
            <person name="Zhang G.J."/>
            <person name="Wang J."/>
            <person name="Yao Y.G."/>
        </authorList>
    </citation>
    <scope>NUCLEOTIDE SEQUENCE [LARGE SCALE GENOMIC DNA]</scope>
</reference>
<organism evidence="2 3">
    <name type="scientific">Tupaia chinensis</name>
    <name type="common">Chinese tree shrew</name>
    <name type="synonym">Tupaia belangeri chinensis</name>
    <dbReference type="NCBI Taxonomy" id="246437"/>
    <lineage>
        <taxon>Eukaryota</taxon>
        <taxon>Metazoa</taxon>
        <taxon>Chordata</taxon>
        <taxon>Craniata</taxon>
        <taxon>Vertebrata</taxon>
        <taxon>Euteleostomi</taxon>
        <taxon>Mammalia</taxon>
        <taxon>Eutheria</taxon>
        <taxon>Euarchontoglires</taxon>
        <taxon>Scandentia</taxon>
        <taxon>Tupaiidae</taxon>
        <taxon>Tupaia</taxon>
    </lineage>
</organism>